<keyword evidence="2" id="KW-0645">Protease</keyword>
<dbReference type="InterPro" id="IPR051156">
    <property type="entry name" value="Mito/Outer_Membr_Metalloprot"/>
</dbReference>
<keyword evidence="4" id="KW-0378">Hydrolase</keyword>
<dbReference type="GO" id="GO:0005743">
    <property type="term" value="C:mitochondrial inner membrane"/>
    <property type="evidence" value="ECO:0007669"/>
    <property type="project" value="TreeGrafter"/>
</dbReference>
<proteinExistence type="predicted"/>
<feature type="transmembrane region" description="Helical" evidence="7">
    <location>
        <begin position="66"/>
        <end position="88"/>
    </location>
</feature>
<evidence type="ECO:0000256" key="3">
    <source>
        <dbReference type="ARBA" id="ARBA00022723"/>
    </source>
</evidence>
<dbReference type="EMBL" id="KV440973">
    <property type="protein sequence ID" value="OAD78320.1"/>
    <property type="molecule type" value="Genomic_DNA"/>
</dbReference>
<protein>
    <recommendedName>
        <fullName evidence="8">Peptidase M48 domain-containing protein</fullName>
    </recommendedName>
</protein>
<feature type="domain" description="Peptidase M48" evidence="8">
    <location>
        <begin position="214"/>
        <end position="427"/>
    </location>
</feature>
<dbReference type="Pfam" id="PF01435">
    <property type="entry name" value="Peptidase_M48"/>
    <property type="match status" value="1"/>
</dbReference>
<evidence type="ECO:0000256" key="6">
    <source>
        <dbReference type="ARBA" id="ARBA00023049"/>
    </source>
</evidence>
<dbReference type="GO" id="GO:0006515">
    <property type="term" value="P:protein quality control for misfolded or incompletely synthesized proteins"/>
    <property type="evidence" value="ECO:0007669"/>
    <property type="project" value="TreeGrafter"/>
</dbReference>
<keyword evidence="10" id="KW-1185">Reference proteome</keyword>
<dbReference type="Proteomes" id="UP000077315">
    <property type="component" value="Unassembled WGS sequence"/>
</dbReference>
<comment type="cofactor">
    <cofactor evidence="1">
        <name>Zn(2+)</name>
        <dbReference type="ChEBI" id="CHEBI:29105"/>
    </cofactor>
</comment>
<dbReference type="VEuPathDB" id="FungiDB:PHYBLDRAFT_69739"/>
<dbReference type="PANTHER" id="PTHR22726">
    <property type="entry name" value="METALLOENDOPEPTIDASE OMA1"/>
    <property type="match status" value="1"/>
</dbReference>
<feature type="transmembrane region" description="Helical" evidence="7">
    <location>
        <begin position="108"/>
        <end position="129"/>
    </location>
</feature>
<organism evidence="9 10">
    <name type="scientific">Phycomyces blakesleeanus (strain ATCC 8743b / DSM 1359 / FGSC 10004 / NBRC 33097 / NRRL 1555)</name>
    <dbReference type="NCBI Taxonomy" id="763407"/>
    <lineage>
        <taxon>Eukaryota</taxon>
        <taxon>Fungi</taxon>
        <taxon>Fungi incertae sedis</taxon>
        <taxon>Mucoromycota</taxon>
        <taxon>Mucoromycotina</taxon>
        <taxon>Mucoromycetes</taxon>
        <taxon>Mucorales</taxon>
        <taxon>Phycomycetaceae</taxon>
        <taxon>Phycomyces</taxon>
    </lineage>
</organism>
<evidence type="ECO:0000313" key="9">
    <source>
        <dbReference type="EMBL" id="OAD78320.1"/>
    </source>
</evidence>
<dbReference type="GO" id="GO:0004222">
    <property type="term" value="F:metalloendopeptidase activity"/>
    <property type="evidence" value="ECO:0007669"/>
    <property type="project" value="InterPro"/>
</dbReference>
<dbReference type="GeneID" id="29003062"/>
<keyword evidence="7" id="KW-0812">Transmembrane</keyword>
<dbReference type="PANTHER" id="PTHR22726:SF18">
    <property type="entry name" value="PEPTIDASE M48 DOMAIN-CONTAINING PROTEIN"/>
    <property type="match status" value="1"/>
</dbReference>
<keyword evidence="3" id="KW-0479">Metal-binding</keyword>
<evidence type="ECO:0000313" key="10">
    <source>
        <dbReference type="Proteomes" id="UP000077315"/>
    </source>
</evidence>
<evidence type="ECO:0000259" key="8">
    <source>
        <dbReference type="Pfam" id="PF01435"/>
    </source>
</evidence>
<evidence type="ECO:0000256" key="1">
    <source>
        <dbReference type="ARBA" id="ARBA00001947"/>
    </source>
</evidence>
<evidence type="ECO:0000256" key="4">
    <source>
        <dbReference type="ARBA" id="ARBA00022801"/>
    </source>
</evidence>
<dbReference type="RefSeq" id="XP_018296360.1">
    <property type="nucleotide sequence ID" value="XM_018442156.1"/>
</dbReference>
<dbReference type="Gene3D" id="3.30.2010.10">
    <property type="entry name" value="Metalloproteases ('zincins'), catalytic domain"/>
    <property type="match status" value="1"/>
</dbReference>
<dbReference type="GO" id="GO:0034982">
    <property type="term" value="P:mitochondrial protein processing"/>
    <property type="evidence" value="ECO:0007669"/>
    <property type="project" value="TreeGrafter"/>
</dbReference>
<sequence length="494" mass="56185">MSIQLLRSRALLQRHSWLVSRLSAGRSYKIYNHKKLIRQTYHLPSPNSYPINQRSFHSSRSTHTPLIPIPAMVLAVIKTGNLVSFVSLSSKTSLTLLPHTFRRDRGKLVAKLLASVPILGMTLLLLIGLDQAPNTSRLRFIYLSEEEEEEIVDLEIAQLLEAHYGIVAPKDNEYVQWLQTIADNIAAVAEDDIRSPVRPYLGYAQGETNENGESKRNYDVNIICDSSTMNAMCAGSRVLVYDLMIQYMDYDSTKLAVIISHEIAHSIQRHFVEAHGFASLMFMLGDITRGVFWMLTESLGPYINQKINETISTFITMETQTTYNRVLEKEADLVGLKLLAKAGYDPTVALEVWTKMAELEENLEHQTIKPVTGSTGRHGSIGHIPSTHASQYEDLEMDVHLFVESLIRSWFGSSHPPSQERLEYMKEHMEDAQKLYKDALRINGPAKEYIFRNERRDNPFEDSSELHTGLAAIKQWAYSVFSWSIIPFHLISKT</sequence>
<reference evidence="10" key="1">
    <citation type="submission" date="2015-06" db="EMBL/GenBank/DDBJ databases">
        <title>Expansion of signal transduction pathways in fungi by whole-genome duplication.</title>
        <authorList>
            <consortium name="DOE Joint Genome Institute"/>
            <person name="Corrochano L.M."/>
            <person name="Kuo A."/>
            <person name="Marcet-Houben M."/>
            <person name="Polaino S."/>
            <person name="Salamov A."/>
            <person name="Villalobos J.M."/>
            <person name="Alvarez M.I."/>
            <person name="Avalos J."/>
            <person name="Benito E.P."/>
            <person name="Benoit I."/>
            <person name="Burger G."/>
            <person name="Camino L.P."/>
            <person name="Canovas D."/>
            <person name="Cerda-Olmedo E."/>
            <person name="Cheng J.-F."/>
            <person name="Dominguez A."/>
            <person name="Elias M."/>
            <person name="Eslava A.P."/>
            <person name="Glaser F."/>
            <person name="Grimwood J."/>
            <person name="Gutierrez G."/>
            <person name="Heitman J."/>
            <person name="Henrissat B."/>
            <person name="Iturriaga E.A."/>
            <person name="Lang B.F."/>
            <person name="Lavin J.L."/>
            <person name="Lee S."/>
            <person name="Li W."/>
            <person name="Lindquist E."/>
            <person name="Lopez-Garcia S."/>
            <person name="Luque E.M."/>
            <person name="Marcos A.T."/>
            <person name="Martin J."/>
            <person name="McCluskey K."/>
            <person name="Medina H.R."/>
            <person name="Miralles-Duran A."/>
            <person name="Miyazaki A."/>
            <person name="Munoz-Torres E."/>
            <person name="Oguiza J.A."/>
            <person name="Ohm R."/>
            <person name="Olmedo M."/>
            <person name="Orejas M."/>
            <person name="Ortiz-Castellanos L."/>
            <person name="Pisabarro A.G."/>
            <person name="Rodriguez-Romero J."/>
            <person name="Ruiz-Herrera J."/>
            <person name="Ruiz-Vazquez R."/>
            <person name="Sanz C."/>
            <person name="Schackwitz W."/>
            <person name="Schmutz J."/>
            <person name="Shahriari M."/>
            <person name="Shelest E."/>
            <person name="Silva-Franco F."/>
            <person name="Soanes D."/>
            <person name="Syed K."/>
            <person name="Tagua V.G."/>
            <person name="Talbot N.J."/>
            <person name="Thon M."/>
            <person name="De vries R.P."/>
            <person name="Wiebenga A."/>
            <person name="Yadav J.S."/>
            <person name="Braun E.L."/>
            <person name="Baker S."/>
            <person name="Garre V."/>
            <person name="Horwitz B."/>
            <person name="Torres-Martinez S."/>
            <person name="Idnurm A."/>
            <person name="Herrera-Estrella A."/>
            <person name="Gabaldon T."/>
            <person name="Grigoriev I.V."/>
        </authorList>
    </citation>
    <scope>NUCLEOTIDE SEQUENCE [LARGE SCALE GENOMIC DNA]</scope>
    <source>
        <strain evidence="10">NRRL 1555(-)</strain>
    </source>
</reference>
<keyword evidence="5" id="KW-0862">Zinc</keyword>
<evidence type="ECO:0000256" key="5">
    <source>
        <dbReference type="ARBA" id="ARBA00022833"/>
    </source>
</evidence>
<dbReference type="AlphaFoldDB" id="A0A163EF55"/>
<keyword evidence="7" id="KW-1133">Transmembrane helix</keyword>
<accession>A0A163EF55</accession>
<dbReference type="InterPro" id="IPR001915">
    <property type="entry name" value="Peptidase_M48"/>
</dbReference>
<dbReference type="OrthoDB" id="7464992at2759"/>
<dbReference type="InParanoid" id="A0A163EF55"/>
<evidence type="ECO:0000256" key="7">
    <source>
        <dbReference type="SAM" id="Phobius"/>
    </source>
</evidence>
<keyword evidence="6" id="KW-0482">Metalloprotease</keyword>
<dbReference type="GO" id="GO:0046872">
    <property type="term" value="F:metal ion binding"/>
    <property type="evidence" value="ECO:0007669"/>
    <property type="project" value="UniProtKB-KW"/>
</dbReference>
<evidence type="ECO:0000256" key="2">
    <source>
        <dbReference type="ARBA" id="ARBA00022670"/>
    </source>
</evidence>
<dbReference type="STRING" id="763407.A0A163EF55"/>
<gene>
    <name evidence="9" type="ORF">PHYBLDRAFT_69739</name>
</gene>
<keyword evidence="7" id="KW-0472">Membrane</keyword>
<name>A0A163EF55_PHYB8</name>